<dbReference type="InterPro" id="IPR018062">
    <property type="entry name" value="HTH_AraC-typ_CS"/>
</dbReference>
<reference evidence="5 6" key="1">
    <citation type="journal article" date="2014" name="Arch. Microbiol.">
        <title>Bacillus mesophilum sp. nov., strain IITR-54T, a novel 4-chlorobiphenyl dechlorinating bacterium.</title>
        <authorList>
            <person name="Manickam N."/>
            <person name="Singh N.K."/>
            <person name="Bajaj A."/>
            <person name="Kumar R.M."/>
            <person name="Kaur G."/>
            <person name="Kaur N."/>
            <person name="Bala M."/>
            <person name="Kumar A."/>
            <person name="Mayilraj S."/>
        </authorList>
    </citation>
    <scope>NUCLEOTIDE SEQUENCE [LARGE SCALE GENOMIC DNA]</scope>
    <source>
        <strain evidence="5 6">IITR-54</strain>
    </source>
</reference>
<feature type="domain" description="HTH araC/xylS-type" evidence="4">
    <location>
        <begin position="329"/>
        <end position="427"/>
    </location>
</feature>
<dbReference type="PROSITE" id="PS00041">
    <property type="entry name" value="HTH_ARAC_FAMILY_1"/>
    <property type="match status" value="1"/>
</dbReference>
<dbReference type="SUPFAM" id="SSF46689">
    <property type="entry name" value="Homeodomain-like"/>
    <property type="match status" value="2"/>
</dbReference>
<evidence type="ECO:0000313" key="5">
    <source>
        <dbReference type="EMBL" id="KAB2331407.1"/>
    </source>
</evidence>
<dbReference type="InterPro" id="IPR018060">
    <property type="entry name" value="HTH_AraC"/>
</dbReference>
<dbReference type="SMART" id="SM00342">
    <property type="entry name" value="HTH_ARAC"/>
    <property type="match status" value="1"/>
</dbReference>
<dbReference type="Proteomes" id="UP000441354">
    <property type="component" value="Unassembled WGS sequence"/>
</dbReference>
<evidence type="ECO:0000256" key="1">
    <source>
        <dbReference type="ARBA" id="ARBA00023015"/>
    </source>
</evidence>
<dbReference type="PANTHER" id="PTHR43280:SF34">
    <property type="entry name" value="ARAC-FAMILY TRANSCRIPTIONAL REGULATOR"/>
    <property type="match status" value="1"/>
</dbReference>
<dbReference type="EMBL" id="WBOT01000005">
    <property type="protein sequence ID" value="KAB2331407.1"/>
    <property type="molecule type" value="Genomic_DNA"/>
</dbReference>
<keyword evidence="6" id="KW-1185">Reference proteome</keyword>
<dbReference type="InterPro" id="IPR009057">
    <property type="entry name" value="Homeodomain-like_sf"/>
</dbReference>
<dbReference type="PANTHER" id="PTHR43280">
    <property type="entry name" value="ARAC-FAMILY TRANSCRIPTIONAL REGULATOR"/>
    <property type="match status" value="1"/>
</dbReference>
<accession>A0A7V7RK45</accession>
<dbReference type="GO" id="GO:0043565">
    <property type="term" value="F:sequence-specific DNA binding"/>
    <property type="evidence" value="ECO:0007669"/>
    <property type="project" value="InterPro"/>
</dbReference>
<name>A0A7V7RK45_9BACI</name>
<sequence length="435" mass="50467">MVYFIEKLYDFWNFLYRRKKLKTLLLDDLEYITNLYYDLFKVPLLIFDPQGTLLYQVPNHNIESPFYVPIKHQLLEVYRNNDQPSMPMFFQSPYLENYFSVSLHSNGVYIGFLLVGPVLNKKLSEEAITIIRNDYYPKTKKEEFLTYYHSLPVIKEIDFIHISCALYYMIYQKKLDVSDIYEKKYLEENKQGKIEEPIAQIAEKRQNDQASVNTLDEKKLFSLIKAGKTNQVLHALHTQSDMEIGLLSKKSYLRSLKNSGIAAITLATRAAVDGGLNEITAYNLSDSLIQQLEDLNDHKSVGEFIQKCLLKFAELVENKKKNKYSKPVSACQSYINSHLYREISLSELANTAGLNASYLSVLFKKEVGISISEFIHREKVEEAKNLMRFTNHSISEIATILNFHDQSHFSKVFKKITGITPKQFYIKKLDKGIDS</sequence>
<dbReference type="Gene3D" id="1.10.10.60">
    <property type="entry name" value="Homeodomain-like"/>
    <property type="match status" value="2"/>
</dbReference>
<keyword evidence="3" id="KW-0804">Transcription</keyword>
<organism evidence="5 6">
    <name type="scientific">Bacillus mesophilum</name>
    <dbReference type="NCBI Taxonomy" id="1071718"/>
    <lineage>
        <taxon>Bacteria</taxon>
        <taxon>Bacillati</taxon>
        <taxon>Bacillota</taxon>
        <taxon>Bacilli</taxon>
        <taxon>Bacillales</taxon>
        <taxon>Bacillaceae</taxon>
        <taxon>Bacillus</taxon>
    </lineage>
</organism>
<dbReference type="AlphaFoldDB" id="A0A7V7RK45"/>
<dbReference type="Pfam" id="PF12833">
    <property type="entry name" value="HTH_18"/>
    <property type="match status" value="1"/>
</dbReference>
<gene>
    <name evidence="5" type="ORF">F7732_16315</name>
</gene>
<evidence type="ECO:0000313" key="6">
    <source>
        <dbReference type="Proteomes" id="UP000441354"/>
    </source>
</evidence>
<dbReference type="PRINTS" id="PR00032">
    <property type="entry name" value="HTHARAC"/>
</dbReference>
<protein>
    <submittedName>
        <fullName evidence="5">AraC family transcriptional regulator</fullName>
    </submittedName>
</protein>
<dbReference type="GO" id="GO:0003700">
    <property type="term" value="F:DNA-binding transcription factor activity"/>
    <property type="evidence" value="ECO:0007669"/>
    <property type="project" value="InterPro"/>
</dbReference>
<dbReference type="InterPro" id="IPR020449">
    <property type="entry name" value="Tscrpt_reg_AraC-type_HTH"/>
</dbReference>
<proteinExistence type="predicted"/>
<evidence type="ECO:0000256" key="2">
    <source>
        <dbReference type="ARBA" id="ARBA00023125"/>
    </source>
</evidence>
<keyword evidence="2" id="KW-0238">DNA-binding</keyword>
<evidence type="ECO:0000256" key="3">
    <source>
        <dbReference type="ARBA" id="ARBA00023163"/>
    </source>
</evidence>
<comment type="caution">
    <text evidence="5">The sequence shown here is derived from an EMBL/GenBank/DDBJ whole genome shotgun (WGS) entry which is preliminary data.</text>
</comment>
<dbReference type="PROSITE" id="PS01124">
    <property type="entry name" value="HTH_ARAC_FAMILY_2"/>
    <property type="match status" value="1"/>
</dbReference>
<keyword evidence="1" id="KW-0805">Transcription regulation</keyword>
<evidence type="ECO:0000259" key="4">
    <source>
        <dbReference type="PROSITE" id="PS01124"/>
    </source>
</evidence>